<protein>
    <submittedName>
        <fullName evidence="3">Rho guanine nucleotide exchange factor 12</fullName>
    </submittedName>
</protein>
<reference evidence="3 4" key="1">
    <citation type="submission" date="2021-06" db="EMBL/GenBank/DDBJ databases">
        <authorList>
            <person name="Palmer J.M."/>
        </authorList>
    </citation>
    <scope>NUCLEOTIDE SEQUENCE [LARGE SCALE GENOMIC DNA]</scope>
    <source>
        <strain evidence="3 4">AS_MEX2019</strain>
        <tissue evidence="3">Muscle</tissue>
    </source>
</reference>
<dbReference type="EMBL" id="JAHRIP010070019">
    <property type="protein sequence ID" value="MEQ2308836.1"/>
    <property type="molecule type" value="Genomic_DNA"/>
</dbReference>
<feature type="compositionally biased region" description="Basic and acidic residues" evidence="1">
    <location>
        <begin position="15"/>
        <end position="31"/>
    </location>
</feature>
<accession>A0ABV0ZTL9</accession>
<evidence type="ECO:0000259" key="2">
    <source>
        <dbReference type="PROSITE" id="PS50010"/>
    </source>
</evidence>
<dbReference type="SUPFAM" id="SSF48065">
    <property type="entry name" value="DBL homology domain (DH-domain)"/>
    <property type="match status" value="1"/>
</dbReference>
<dbReference type="Pfam" id="PF00621">
    <property type="entry name" value="RhoGEF"/>
    <property type="match status" value="1"/>
</dbReference>
<organism evidence="3 4">
    <name type="scientific">Ameca splendens</name>
    <dbReference type="NCBI Taxonomy" id="208324"/>
    <lineage>
        <taxon>Eukaryota</taxon>
        <taxon>Metazoa</taxon>
        <taxon>Chordata</taxon>
        <taxon>Craniata</taxon>
        <taxon>Vertebrata</taxon>
        <taxon>Euteleostomi</taxon>
        <taxon>Actinopterygii</taxon>
        <taxon>Neopterygii</taxon>
        <taxon>Teleostei</taxon>
        <taxon>Neoteleostei</taxon>
        <taxon>Acanthomorphata</taxon>
        <taxon>Ovalentaria</taxon>
        <taxon>Atherinomorphae</taxon>
        <taxon>Cyprinodontiformes</taxon>
        <taxon>Goodeidae</taxon>
        <taxon>Ameca</taxon>
    </lineage>
</organism>
<dbReference type="PANTHER" id="PTHR45872">
    <property type="entry name" value="RHO GUANINE NUCLEOTIDE EXCHANGE FACTOR 2, ISOFORM D"/>
    <property type="match status" value="1"/>
</dbReference>
<evidence type="ECO:0000313" key="4">
    <source>
        <dbReference type="Proteomes" id="UP001469553"/>
    </source>
</evidence>
<dbReference type="InterPro" id="IPR000219">
    <property type="entry name" value="DH_dom"/>
</dbReference>
<sequence>MELYTLEQLQEDDRESDRAHEGTPKAVRRLEGLGVGDVQSEDDRRTDSELDPPNWQQLVGREILAVLTPQEIKRQEVINELFYTERAHVRMLRVLNDVFYQKLSKDAILPPTDIKNIFTNLEEVLQLHVSIFEQMTAVRKRNECSVIDLKGNDLLSW</sequence>
<dbReference type="InterPro" id="IPR035899">
    <property type="entry name" value="DBL_dom_sf"/>
</dbReference>
<proteinExistence type="predicted"/>
<evidence type="ECO:0000256" key="1">
    <source>
        <dbReference type="SAM" id="MobiDB-lite"/>
    </source>
</evidence>
<comment type="caution">
    <text evidence="3">The sequence shown here is derived from an EMBL/GenBank/DDBJ whole genome shotgun (WGS) entry which is preliminary data.</text>
</comment>
<keyword evidence="4" id="KW-1185">Reference proteome</keyword>
<feature type="domain" description="DH" evidence="2">
    <location>
        <begin position="73"/>
        <end position="157"/>
    </location>
</feature>
<dbReference type="Proteomes" id="UP001469553">
    <property type="component" value="Unassembled WGS sequence"/>
</dbReference>
<feature type="region of interest" description="Disordered" evidence="1">
    <location>
        <begin position="1"/>
        <end position="52"/>
    </location>
</feature>
<dbReference type="Gene3D" id="1.20.900.10">
    <property type="entry name" value="Dbl homology (DH) domain"/>
    <property type="match status" value="1"/>
</dbReference>
<gene>
    <name evidence="3" type="primary">ARHGEF12</name>
    <name evidence="3" type="ORF">AMECASPLE_032362</name>
</gene>
<dbReference type="PANTHER" id="PTHR45872:SF3">
    <property type="entry name" value="RHO GUANINE NUCLEOTIDE EXCHANGE FACTOR 12"/>
    <property type="match status" value="1"/>
</dbReference>
<feature type="non-terminal residue" evidence="3">
    <location>
        <position position="157"/>
    </location>
</feature>
<evidence type="ECO:0000313" key="3">
    <source>
        <dbReference type="EMBL" id="MEQ2308836.1"/>
    </source>
</evidence>
<dbReference type="PROSITE" id="PS50010">
    <property type="entry name" value="DH_2"/>
    <property type="match status" value="1"/>
</dbReference>
<name>A0ABV0ZTL9_9TELE</name>